<name>A0A8K0I216_COCNU</name>
<feature type="region of interest" description="Disordered" evidence="1">
    <location>
        <begin position="90"/>
        <end position="129"/>
    </location>
</feature>
<proteinExistence type="predicted"/>
<sequence>MDLLTKDVELEGNVKVEALFSKTVNDAEREPKLVPKPKEVGLSEPMEATVVVSEPSEDATYEANLHSPWAHELEASEAHSYKCLDLNHLSLDPRQPKTSHGVALPPQQSEPSVETQPNQPLIRETKPIL</sequence>
<comment type="caution">
    <text evidence="2">The sequence shown here is derived from an EMBL/GenBank/DDBJ whole genome shotgun (WGS) entry which is preliminary data.</text>
</comment>
<evidence type="ECO:0000256" key="1">
    <source>
        <dbReference type="SAM" id="MobiDB-lite"/>
    </source>
</evidence>
<gene>
    <name evidence="2" type="ORF">COCNU_03G005210</name>
</gene>
<reference evidence="2" key="2">
    <citation type="submission" date="2019-07" db="EMBL/GenBank/DDBJ databases">
        <authorList>
            <person name="Yang Y."/>
            <person name="Bocs S."/>
            <person name="Baudouin L."/>
        </authorList>
    </citation>
    <scope>NUCLEOTIDE SEQUENCE</scope>
    <source>
        <tissue evidence="2">Spear leaf of Hainan Tall coconut</tissue>
    </source>
</reference>
<keyword evidence="3" id="KW-1185">Reference proteome</keyword>
<dbReference type="Proteomes" id="UP000797356">
    <property type="component" value="Chromosome 3"/>
</dbReference>
<accession>A0A8K0I216</accession>
<protein>
    <submittedName>
        <fullName evidence="2">Uncharacterized protein</fullName>
    </submittedName>
</protein>
<organism evidence="2 3">
    <name type="scientific">Cocos nucifera</name>
    <name type="common">Coconut palm</name>
    <dbReference type="NCBI Taxonomy" id="13894"/>
    <lineage>
        <taxon>Eukaryota</taxon>
        <taxon>Viridiplantae</taxon>
        <taxon>Streptophyta</taxon>
        <taxon>Embryophyta</taxon>
        <taxon>Tracheophyta</taxon>
        <taxon>Spermatophyta</taxon>
        <taxon>Magnoliopsida</taxon>
        <taxon>Liliopsida</taxon>
        <taxon>Arecaceae</taxon>
        <taxon>Arecoideae</taxon>
        <taxon>Cocoseae</taxon>
        <taxon>Attaleinae</taxon>
        <taxon>Cocos</taxon>
    </lineage>
</organism>
<reference evidence="2" key="1">
    <citation type="journal article" date="2017" name="Gigascience">
        <title>The genome draft of coconut (Cocos nucifera).</title>
        <authorList>
            <person name="Xiao Y."/>
            <person name="Xu P."/>
            <person name="Fan H."/>
            <person name="Baudouin L."/>
            <person name="Xia W."/>
            <person name="Bocs S."/>
            <person name="Xu J."/>
            <person name="Li Q."/>
            <person name="Guo A."/>
            <person name="Zhou L."/>
            <person name="Li J."/>
            <person name="Wu Y."/>
            <person name="Ma Z."/>
            <person name="Armero A."/>
            <person name="Issali A.E."/>
            <person name="Liu N."/>
            <person name="Peng M."/>
            <person name="Yang Y."/>
        </authorList>
    </citation>
    <scope>NUCLEOTIDE SEQUENCE</scope>
    <source>
        <tissue evidence="2">Spear leaf of Hainan Tall coconut</tissue>
    </source>
</reference>
<evidence type="ECO:0000313" key="2">
    <source>
        <dbReference type="EMBL" id="KAG1334402.1"/>
    </source>
</evidence>
<feature type="compositionally biased region" description="Polar residues" evidence="1">
    <location>
        <begin position="106"/>
        <end position="119"/>
    </location>
</feature>
<dbReference type="AlphaFoldDB" id="A0A8K0I216"/>
<dbReference type="EMBL" id="CM017874">
    <property type="protein sequence ID" value="KAG1334402.1"/>
    <property type="molecule type" value="Genomic_DNA"/>
</dbReference>
<evidence type="ECO:0000313" key="3">
    <source>
        <dbReference type="Proteomes" id="UP000797356"/>
    </source>
</evidence>